<sequence length="257" mass="27184">MKTFTRLAVLALALVCSTDLVLAQQSVRRPAPKTVSAAKKPVARPATSQVRKPVTATTAPKTQIQAPAPAASPAPAETRQAPATQTVARPQPGARPTAARTYSTRSSHRSHAVYLNAGIGLATYYGGGLPLGVSVEVEAKNNFSIGGSIDYYHYNYGYYSSGYNFVYVGARASYHLGEALNVQNNSFDPYVGASLGFRYAGGGAYSYSYYDYGSSYNSGVFIGLHLGARFMFAPKVGAFAEVGYGVSAVKLGLTAKF</sequence>
<protein>
    <recommendedName>
        <fullName evidence="5">Outer membrane beta-barrel protein</fullName>
    </recommendedName>
</protein>
<evidence type="ECO:0000256" key="2">
    <source>
        <dbReference type="SAM" id="SignalP"/>
    </source>
</evidence>
<proteinExistence type="predicted"/>
<evidence type="ECO:0000256" key="1">
    <source>
        <dbReference type="SAM" id="MobiDB-lite"/>
    </source>
</evidence>
<feature type="chain" id="PRO_5026923321" description="Outer membrane beta-barrel protein" evidence="2">
    <location>
        <begin position="24"/>
        <end position="257"/>
    </location>
</feature>
<evidence type="ECO:0000313" key="4">
    <source>
        <dbReference type="Proteomes" id="UP000464577"/>
    </source>
</evidence>
<name>A0A6P1VVE2_9BACT</name>
<feature type="region of interest" description="Disordered" evidence="1">
    <location>
        <begin position="27"/>
        <end position="105"/>
    </location>
</feature>
<dbReference type="Proteomes" id="UP000464577">
    <property type="component" value="Chromosome"/>
</dbReference>
<dbReference type="RefSeq" id="WP_162387591.1">
    <property type="nucleotide sequence ID" value="NZ_CP045997.1"/>
</dbReference>
<dbReference type="AlphaFoldDB" id="A0A6P1VVE2"/>
<gene>
    <name evidence="3" type="ORF">GJR95_20185</name>
</gene>
<evidence type="ECO:0008006" key="5">
    <source>
        <dbReference type="Google" id="ProtNLM"/>
    </source>
</evidence>
<accession>A0A6P1VVE2</accession>
<evidence type="ECO:0000313" key="3">
    <source>
        <dbReference type="EMBL" id="QHV97181.1"/>
    </source>
</evidence>
<organism evidence="3 4">
    <name type="scientific">Spirosoma endbachense</name>
    <dbReference type="NCBI Taxonomy" id="2666025"/>
    <lineage>
        <taxon>Bacteria</taxon>
        <taxon>Pseudomonadati</taxon>
        <taxon>Bacteroidota</taxon>
        <taxon>Cytophagia</taxon>
        <taxon>Cytophagales</taxon>
        <taxon>Cytophagaceae</taxon>
        <taxon>Spirosoma</taxon>
    </lineage>
</organism>
<dbReference type="EMBL" id="CP045997">
    <property type="protein sequence ID" value="QHV97181.1"/>
    <property type="molecule type" value="Genomic_DNA"/>
</dbReference>
<reference evidence="3 4" key="1">
    <citation type="submission" date="2019-11" db="EMBL/GenBank/DDBJ databases">
        <title>Spirosoma endbachense sp. nov., isolated from a natural salt meadow.</title>
        <authorList>
            <person name="Rojas J."/>
            <person name="Ambika Manirajan B."/>
            <person name="Ratering S."/>
            <person name="Suarez C."/>
            <person name="Geissler-Plaum R."/>
            <person name="Schnell S."/>
        </authorList>
    </citation>
    <scope>NUCLEOTIDE SEQUENCE [LARGE SCALE GENOMIC DNA]</scope>
    <source>
        <strain evidence="3 4">I-24</strain>
    </source>
</reference>
<dbReference type="KEGG" id="senf:GJR95_20185"/>
<keyword evidence="2" id="KW-0732">Signal</keyword>
<feature type="signal peptide" evidence="2">
    <location>
        <begin position="1"/>
        <end position="23"/>
    </location>
</feature>
<feature type="compositionally biased region" description="Polar residues" evidence="1">
    <location>
        <begin position="46"/>
        <end position="65"/>
    </location>
</feature>
<feature type="compositionally biased region" description="Low complexity" evidence="1">
    <location>
        <begin position="66"/>
        <end position="76"/>
    </location>
</feature>
<keyword evidence="4" id="KW-1185">Reference proteome</keyword>
<feature type="compositionally biased region" description="Low complexity" evidence="1">
    <location>
        <begin position="94"/>
        <end position="105"/>
    </location>
</feature>